<keyword evidence="3" id="KW-1185">Reference proteome</keyword>
<dbReference type="Proteomes" id="UP000814074">
    <property type="component" value="Unassembled WGS sequence"/>
</dbReference>
<evidence type="ECO:0000313" key="3">
    <source>
        <dbReference type="Proteomes" id="UP000814074"/>
    </source>
</evidence>
<dbReference type="InterPro" id="IPR029492">
    <property type="entry name" value="DUF4435"/>
</dbReference>
<feature type="domain" description="DUF4435" evidence="1">
    <location>
        <begin position="27"/>
        <end position="233"/>
    </location>
</feature>
<protein>
    <submittedName>
        <fullName evidence="2">DUF4435 domain-containing protein</fullName>
    </submittedName>
</protein>
<proteinExistence type="predicted"/>
<evidence type="ECO:0000313" key="2">
    <source>
        <dbReference type="EMBL" id="MCF5156129.1"/>
    </source>
</evidence>
<dbReference type="Pfam" id="PF14491">
    <property type="entry name" value="DUF4435"/>
    <property type="match status" value="1"/>
</dbReference>
<dbReference type="EMBL" id="WKDU01000048">
    <property type="protein sequence ID" value="MCF5156129.1"/>
    <property type="molecule type" value="Genomic_DNA"/>
</dbReference>
<evidence type="ECO:0000259" key="1">
    <source>
        <dbReference type="Pfam" id="PF14491"/>
    </source>
</evidence>
<name>A0ABS9FVF7_9PSED</name>
<sequence length="285" mass="32329">MIKMITEREPGDIIAEVLMTLSADPETVFWLLEGVTDVKFFKSRIKNGLSLIDTTGKYKLIRAMDLFNNDPRFSAANIMGIVDNDYDWLTEYQLPDNVISTEPRDLEGIMLRANSIACVLAEYGRPSSVESFEANGTRIIDAIVEKAIFFGKIRAVNNLNRKVCLKKFKPQIFFRDDWSYDRDQALARAVQLGVCDSVDWLTTEMQKLPNVDDWYYVRGHDAIDILCGGLKSIFGDGRTIGANTIEPVLRQSLSDAEFSRSKIYTEVNSWHAARGIPTPYTFQTQ</sequence>
<gene>
    <name evidence="2" type="ORF">GIW47_26365</name>
</gene>
<comment type="caution">
    <text evidence="2">The sequence shown here is derived from an EMBL/GenBank/DDBJ whole genome shotgun (WGS) entry which is preliminary data.</text>
</comment>
<reference evidence="2 3" key="1">
    <citation type="submission" date="2019-11" db="EMBL/GenBank/DDBJ databases">
        <title>Epiphytic Pseudomonas syringae from cherry orchards.</title>
        <authorList>
            <person name="Hulin M.T."/>
        </authorList>
    </citation>
    <scope>NUCLEOTIDE SEQUENCE [LARGE SCALE GENOMIC DNA]</scope>
    <source>
        <strain evidence="2 3">PA-6-3B</strain>
    </source>
</reference>
<accession>A0ABS9FVF7</accession>
<organism evidence="2 3">
    <name type="scientific">Pseudomonas lactis</name>
    <dbReference type="NCBI Taxonomy" id="1615674"/>
    <lineage>
        <taxon>Bacteria</taxon>
        <taxon>Pseudomonadati</taxon>
        <taxon>Pseudomonadota</taxon>
        <taxon>Gammaproteobacteria</taxon>
        <taxon>Pseudomonadales</taxon>
        <taxon>Pseudomonadaceae</taxon>
        <taxon>Pseudomonas</taxon>
    </lineage>
</organism>